<comment type="caution">
    <text evidence="1">The sequence shown here is derived from an EMBL/GenBank/DDBJ whole genome shotgun (WGS) entry which is preliminary data.</text>
</comment>
<reference evidence="1" key="2">
    <citation type="journal article" date="2020" name="Nat. Commun.">
        <title>Large-scale genome sequencing of mycorrhizal fungi provides insights into the early evolution of symbiotic traits.</title>
        <authorList>
            <person name="Miyauchi S."/>
            <person name="Kiss E."/>
            <person name="Kuo A."/>
            <person name="Drula E."/>
            <person name="Kohler A."/>
            <person name="Sanchez-Garcia M."/>
            <person name="Morin E."/>
            <person name="Andreopoulos B."/>
            <person name="Barry K.W."/>
            <person name="Bonito G."/>
            <person name="Buee M."/>
            <person name="Carver A."/>
            <person name="Chen C."/>
            <person name="Cichocki N."/>
            <person name="Clum A."/>
            <person name="Culley D."/>
            <person name="Crous P.W."/>
            <person name="Fauchery L."/>
            <person name="Girlanda M."/>
            <person name="Hayes R.D."/>
            <person name="Keri Z."/>
            <person name="LaButti K."/>
            <person name="Lipzen A."/>
            <person name="Lombard V."/>
            <person name="Magnuson J."/>
            <person name="Maillard F."/>
            <person name="Murat C."/>
            <person name="Nolan M."/>
            <person name="Ohm R.A."/>
            <person name="Pangilinan J."/>
            <person name="Pereira M.F."/>
            <person name="Perotto S."/>
            <person name="Peter M."/>
            <person name="Pfister S."/>
            <person name="Riley R."/>
            <person name="Sitrit Y."/>
            <person name="Stielow J.B."/>
            <person name="Szollosi G."/>
            <person name="Zifcakova L."/>
            <person name="Stursova M."/>
            <person name="Spatafora J.W."/>
            <person name="Tedersoo L."/>
            <person name="Vaario L.M."/>
            <person name="Yamada A."/>
            <person name="Yan M."/>
            <person name="Wang P."/>
            <person name="Xu J."/>
            <person name="Bruns T."/>
            <person name="Baldrian P."/>
            <person name="Vilgalys R."/>
            <person name="Dunand C."/>
            <person name="Henrissat B."/>
            <person name="Grigoriev I.V."/>
            <person name="Hibbett D."/>
            <person name="Nagy L.G."/>
            <person name="Martin F.M."/>
        </authorList>
    </citation>
    <scope>NUCLEOTIDE SEQUENCE</scope>
    <source>
        <strain evidence="1">P2</strain>
    </source>
</reference>
<reference evidence="1" key="1">
    <citation type="submission" date="2019-10" db="EMBL/GenBank/DDBJ databases">
        <authorList>
            <consortium name="DOE Joint Genome Institute"/>
            <person name="Kuo A."/>
            <person name="Miyauchi S."/>
            <person name="Kiss E."/>
            <person name="Drula E."/>
            <person name="Kohler A."/>
            <person name="Sanchez-Garcia M."/>
            <person name="Andreopoulos B."/>
            <person name="Barry K.W."/>
            <person name="Bonito G."/>
            <person name="Buee M."/>
            <person name="Carver A."/>
            <person name="Chen C."/>
            <person name="Cichocki N."/>
            <person name="Clum A."/>
            <person name="Culley D."/>
            <person name="Crous P.W."/>
            <person name="Fauchery L."/>
            <person name="Girlanda M."/>
            <person name="Hayes R."/>
            <person name="Keri Z."/>
            <person name="Labutti K."/>
            <person name="Lipzen A."/>
            <person name="Lombard V."/>
            <person name="Magnuson J."/>
            <person name="Maillard F."/>
            <person name="Morin E."/>
            <person name="Murat C."/>
            <person name="Nolan M."/>
            <person name="Ohm R."/>
            <person name="Pangilinan J."/>
            <person name="Pereira M."/>
            <person name="Perotto S."/>
            <person name="Peter M."/>
            <person name="Riley R."/>
            <person name="Sitrit Y."/>
            <person name="Stielow B."/>
            <person name="Szollosi G."/>
            <person name="Zifcakova L."/>
            <person name="Stursova M."/>
            <person name="Spatafora J.W."/>
            <person name="Tedersoo L."/>
            <person name="Vaario L.-M."/>
            <person name="Yamada A."/>
            <person name="Yan M."/>
            <person name="Wang P."/>
            <person name="Xu J."/>
            <person name="Bruns T."/>
            <person name="Baldrian P."/>
            <person name="Vilgalys R."/>
            <person name="Henrissat B."/>
            <person name="Grigoriev I.V."/>
            <person name="Hibbett D."/>
            <person name="Nagy L.G."/>
            <person name="Martin F.M."/>
        </authorList>
    </citation>
    <scope>NUCLEOTIDE SEQUENCE</scope>
    <source>
        <strain evidence="1">P2</strain>
    </source>
</reference>
<accession>A0ACB6YYW1</accession>
<organism evidence="1 2">
    <name type="scientific">Thelephora ganbajun</name>
    <name type="common">Ganba fungus</name>
    <dbReference type="NCBI Taxonomy" id="370292"/>
    <lineage>
        <taxon>Eukaryota</taxon>
        <taxon>Fungi</taxon>
        <taxon>Dikarya</taxon>
        <taxon>Basidiomycota</taxon>
        <taxon>Agaricomycotina</taxon>
        <taxon>Agaricomycetes</taxon>
        <taxon>Thelephorales</taxon>
        <taxon>Thelephoraceae</taxon>
        <taxon>Thelephora</taxon>
    </lineage>
</organism>
<sequence>MSLQDNKVFVSHCNQKITCFVIRPCENQDDPNLETNNPAKLVDEVLAQEGWEMPCHVFDSFSSFNDQVWQQAISSLRNIDENHRKHLMYDDERILFQLIERGVVDLSLSDDIAIGSIVRYMAVVGEHLWSLLECQQAMVHCQDCRVFG</sequence>
<protein>
    <submittedName>
        <fullName evidence="1">Uncharacterized protein</fullName>
    </submittedName>
</protein>
<dbReference type="EMBL" id="MU118731">
    <property type="protein sequence ID" value="KAF9642061.1"/>
    <property type="molecule type" value="Genomic_DNA"/>
</dbReference>
<keyword evidence="2" id="KW-1185">Reference proteome</keyword>
<dbReference type="Proteomes" id="UP000886501">
    <property type="component" value="Unassembled WGS sequence"/>
</dbReference>
<evidence type="ECO:0000313" key="2">
    <source>
        <dbReference type="Proteomes" id="UP000886501"/>
    </source>
</evidence>
<proteinExistence type="predicted"/>
<evidence type="ECO:0000313" key="1">
    <source>
        <dbReference type="EMBL" id="KAF9642061.1"/>
    </source>
</evidence>
<name>A0ACB6YYW1_THEGA</name>
<gene>
    <name evidence="1" type="ORF">BDM02DRAFT_3193998</name>
</gene>